<keyword evidence="3 8" id="KW-0813">Transport</keyword>
<sequence>MGSSAEQYGTRSSMSLTKDDGSYGDLEKKKGFLSDAEEPVTPQVDETEYTTLSWVNRWAARLNAETKGVSPVTEDECHDSSLLNAASMWFSANLVIAAFAVGVLSTAVFRLNMLEAVLATVVFSFMGVLAVAFFSVFGAEFGLRQMILSRYLMGNTTARIFCLINVIACVGWSSVNTIASTTLLHMINPTGARCPPWAASLIIVLSTVFITFFGYRVIHAYEKWSWVPNLVVFLIIIARLAIAGNFTAGSSLGGKATAGSFLSYGSVVFGFASGWTTYAADYTVYMPKNSNKYRIFFFMIAGLATPLLFTLILGAAAGRCVHTNPTWGEYYKKHSVGGLCFAILAENALGGFGQFCCVVLAMSTVANNIPNMYSIALSTQALWSRFARVPRVFWTLVGNACSLVIAIVAYYKFETFMTSFMDSIGYYLSIYIVICVTEHFVFRKGFRGYDVSHWDRPDLLPAGYAGCAALCVGAVGVAMGMSHEYYTGPIAKLAGGDIGFLLAAGFSFIVYICCRPLELKYTGR</sequence>
<dbReference type="HOGENOM" id="CLU_026016_2_2_1"/>
<dbReference type="InParanoid" id="Q75AK1"/>
<dbReference type="RefSeq" id="NP_984022.1">
    <property type="nucleotide sequence ID" value="NM_209375.1"/>
</dbReference>
<comment type="similarity">
    <text evidence="2 8">Belongs to the purine-cytosine permease (2.A.39) family.</text>
</comment>
<protein>
    <submittedName>
        <fullName evidence="11">ADL074Wp</fullName>
    </submittedName>
</protein>
<dbReference type="AlphaFoldDB" id="Q75AK1"/>
<evidence type="ECO:0000313" key="12">
    <source>
        <dbReference type="Proteomes" id="UP000000591"/>
    </source>
</evidence>
<dbReference type="CDD" id="cd11484">
    <property type="entry name" value="SLC-NCS1sbd_CobB-like"/>
    <property type="match status" value="1"/>
</dbReference>
<keyword evidence="6 10" id="KW-1133">Transmembrane helix</keyword>
<evidence type="ECO:0000256" key="6">
    <source>
        <dbReference type="ARBA" id="ARBA00022989"/>
    </source>
</evidence>
<dbReference type="PANTHER" id="PTHR31806:SF1">
    <property type="entry name" value="PURINE-CYTOSINE PERMEASE FCY2-RELATED"/>
    <property type="match status" value="1"/>
</dbReference>
<dbReference type="FunFam" id="1.10.4160.10:FF:000002">
    <property type="entry name" value="Purine-cytosine permease fcyB"/>
    <property type="match status" value="1"/>
</dbReference>
<feature type="region of interest" description="Disordered" evidence="9">
    <location>
        <begin position="1"/>
        <end position="23"/>
    </location>
</feature>
<dbReference type="GO" id="GO:0015856">
    <property type="term" value="P:cytosine transport"/>
    <property type="evidence" value="ECO:0000318"/>
    <property type="project" value="GO_Central"/>
</dbReference>
<dbReference type="EMBL" id="AE016817">
    <property type="protein sequence ID" value="AAS51846.1"/>
    <property type="molecule type" value="Genomic_DNA"/>
</dbReference>
<dbReference type="STRING" id="284811.Q75AK1"/>
<dbReference type="Pfam" id="PF02133">
    <property type="entry name" value="Transp_cyt_pur"/>
    <property type="match status" value="1"/>
</dbReference>
<dbReference type="Gene3D" id="1.10.4160.10">
    <property type="entry name" value="Hydantoin permease"/>
    <property type="match status" value="1"/>
</dbReference>
<feature type="transmembrane region" description="Helical" evidence="10">
    <location>
        <begin position="261"/>
        <end position="283"/>
    </location>
</feature>
<comment type="subcellular location">
    <subcellularLocation>
        <location evidence="1">Membrane</location>
        <topology evidence="1">Multi-pass membrane protein</topology>
    </subcellularLocation>
</comment>
<keyword evidence="4" id="KW-0597">Phosphoprotein</keyword>
<name>Q75AK1_EREGS</name>
<keyword evidence="7 8" id="KW-0472">Membrane</keyword>
<organism evidence="11 12">
    <name type="scientific">Eremothecium gossypii (strain ATCC 10895 / CBS 109.51 / FGSC 9923 / NRRL Y-1056)</name>
    <name type="common">Yeast</name>
    <name type="synonym">Ashbya gossypii</name>
    <dbReference type="NCBI Taxonomy" id="284811"/>
    <lineage>
        <taxon>Eukaryota</taxon>
        <taxon>Fungi</taxon>
        <taxon>Dikarya</taxon>
        <taxon>Ascomycota</taxon>
        <taxon>Saccharomycotina</taxon>
        <taxon>Saccharomycetes</taxon>
        <taxon>Saccharomycetales</taxon>
        <taxon>Saccharomycetaceae</taxon>
        <taxon>Eremothecium</taxon>
    </lineage>
</organism>
<dbReference type="KEGG" id="ago:AGOS_ADL074W"/>
<dbReference type="GO" id="GO:0015205">
    <property type="term" value="F:nucleobase transmembrane transporter activity"/>
    <property type="evidence" value="ECO:0000318"/>
    <property type="project" value="GO_Central"/>
</dbReference>
<dbReference type="InterPro" id="IPR026030">
    <property type="entry name" value="Pur-cyt_permease_Fcy2/21/22"/>
</dbReference>
<evidence type="ECO:0000313" key="11">
    <source>
        <dbReference type="EMBL" id="AAS51846.1"/>
    </source>
</evidence>
<evidence type="ECO:0000256" key="7">
    <source>
        <dbReference type="ARBA" id="ARBA00023136"/>
    </source>
</evidence>
<feature type="transmembrane region" description="Helical" evidence="10">
    <location>
        <begin position="117"/>
        <end position="139"/>
    </location>
</feature>
<dbReference type="InterPro" id="IPR001248">
    <property type="entry name" value="Pur-cyt_permease"/>
</dbReference>
<reference evidence="12" key="2">
    <citation type="journal article" date="2013" name="G3 (Bethesda)">
        <title>Genomes of Ashbya fungi isolated from insects reveal four mating-type loci, numerous translocations, lack of transposons, and distinct gene duplications.</title>
        <authorList>
            <person name="Dietrich F.S."/>
            <person name="Voegeli S."/>
            <person name="Kuo S."/>
            <person name="Philippsen P."/>
        </authorList>
    </citation>
    <scope>GENOME REANNOTATION</scope>
    <source>
        <strain evidence="12">ATCC 10895 / CBS 109.51 / FGSC 9923 / NRRL Y-1056</strain>
    </source>
</reference>
<feature type="transmembrane region" description="Helical" evidence="10">
    <location>
        <begin position="230"/>
        <end position="249"/>
    </location>
</feature>
<dbReference type="OrthoDB" id="2116389at2759"/>
<feature type="transmembrane region" description="Helical" evidence="10">
    <location>
        <begin position="197"/>
        <end position="218"/>
    </location>
</feature>
<feature type="transmembrane region" description="Helical" evidence="10">
    <location>
        <begin position="295"/>
        <end position="316"/>
    </location>
</feature>
<dbReference type="FunCoup" id="Q75AK1">
    <property type="interactions" value="67"/>
</dbReference>
<feature type="transmembrane region" description="Helical" evidence="10">
    <location>
        <begin position="424"/>
        <end position="442"/>
    </location>
</feature>
<evidence type="ECO:0000256" key="1">
    <source>
        <dbReference type="ARBA" id="ARBA00004141"/>
    </source>
</evidence>
<dbReference type="PIRSF" id="PIRSF002744">
    <property type="entry name" value="Pur-cyt_permease"/>
    <property type="match status" value="1"/>
</dbReference>
<evidence type="ECO:0000256" key="4">
    <source>
        <dbReference type="ARBA" id="ARBA00022553"/>
    </source>
</evidence>
<evidence type="ECO:0000256" key="2">
    <source>
        <dbReference type="ARBA" id="ARBA00008974"/>
    </source>
</evidence>
<dbReference type="GeneID" id="4620164"/>
<keyword evidence="12" id="KW-1185">Reference proteome</keyword>
<keyword evidence="5 10" id="KW-0812">Transmembrane</keyword>
<evidence type="ECO:0000256" key="5">
    <source>
        <dbReference type="ARBA" id="ARBA00022692"/>
    </source>
</evidence>
<dbReference type="eggNOG" id="ENOG502QQ8Y">
    <property type="taxonomic scope" value="Eukaryota"/>
</dbReference>
<evidence type="ECO:0000256" key="8">
    <source>
        <dbReference type="PIRNR" id="PIRNR002744"/>
    </source>
</evidence>
<dbReference type="OMA" id="LWLSANM"/>
<accession>Q75AK1</accession>
<feature type="compositionally biased region" description="Polar residues" evidence="9">
    <location>
        <begin position="1"/>
        <end position="16"/>
    </location>
</feature>
<dbReference type="PANTHER" id="PTHR31806">
    <property type="entry name" value="PURINE-CYTOSINE PERMEASE FCY2-RELATED"/>
    <property type="match status" value="1"/>
</dbReference>
<dbReference type="GO" id="GO:0005886">
    <property type="term" value="C:plasma membrane"/>
    <property type="evidence" value="ECO:0000318"/>
    <property type="project" value="GO_Central"/>
</dbReference>
<feature type="transmembrane region" description="Helical" evidence="10">
    <location>
        <begin position="336"/>
        <end position="362"/>
    </location>
</feature>
<gene>
    <name evidence="11" type="ORF">AGOS_ADL074W</name>
</gene>
<feature type="transmembrane region" description="Helical" evidence="10">
    <location>
        <begin position="493"/>
        <end position="514"/>
    </location>
</feature>
<reference evidence="11 12" key="1">
    <citation type="journal article" date="2004" name="Science">
        <title>The Ashbya gossypii genome as a tool for mapping the ancient Saccharomyces cerevisiae genome.</title>
        <authorList>
            <person name="Dietrich F.S."/>
            <person name="Voegeli S."/>
            <person name="Brachat S."/>
            <person name="Lerch A."/>
            <person name="Gates K."/>
            <person name="Steiner S."/>
            <person name="Mohr C."/>
            <person name="Pohlmann R."/>
            <person name="Luedi P."/>
            <person name="Choi S."/>
            <person name="Wing R.A."/>
            <person name="Flavier A."/>
            <person name="Gaffney T.D."/>
            <person name="Philippsen P."/>
        </authorList>
    </citation>
    <scope>NUCLEOTIDE SEQUENCE [LARGE SCALE GENOMIC DNA]</scope>
    <source>
        <strain evidence="12">ATCC 10895 / CBS 109.51 / FGSC 9923 / NRRL Y-1056</strain>
    </source>
</reference>
<feature type="transmembrane region" description="Helical" evidence="10">
    <location>
        <begin position="392"/>
        <end position="412"/>
    </location>
</feature>
<evidence type="ECO:0000256" key="10">
    <source>
        <dbReference type="SAM" id="Phobius"/>
    </source>
</evidence>
<dbReference type="Proteomes" id="UP000000591">
    <property type="component" value="Chromosome IV"/>
</dbReference>
<proteinExistence type="inferred from homology"/>
<evidence type="ECO:0000256" key="9">
    <source>
        <dbReference type="SAM" id="MobiDB-lite"/>
    </source>
</evidence>
<feature type="transmembrane region" description="Helical" evidence="10">
    <location>
        <begin position="160"/>
        <end position="185"/>
    </location>
</feature>
<feature type="transmembrane region" description="Helical" evidence="10">
    <location>
        <begin position="90"/>
        <end position="111"/>
    </location>
</feature>
<feature type="transmembrane region" description="Helical" evidence="10">
    <location>
        <begin position="462"/>
        <end position="481"/>
    </location>
</feature>
<evidence type="ECO:0000256" key="3">
    <source>
        <dbReference type="ARBA" id="ARBA00022448"/>
    </source>
</evidence>